<dbReference type="InterPro" id="IPR030390">
    <property type="entry name" value="MeTrfase_TrmA_AS"/>
</dbReference>
<dbReference type="PROSITE" id="PS51622">
    <property type="entry name" value="SAM_MT_RNA_M5U_2"/>
    <property type="match status" value="1"/>
</dbReference>
<feature type="active site" description="Nucleophile" evidence="4">
    <location>
        <position position="374"/>
    </location>
</feature>
<organism evidence="6 7">
    <name type="scientific">Conidiobolus coronatus (strain ATCC 28846 / CBS 209.66 / NRRL 28638)</name>
    <name type="common">Delacroixia coronata</name>
    <dbReference type="NCBI Taxonomy" id="796925"/>
    <lineage>
        <taxon>Eukaryota</taxon>
        <taxon>Fungi</taxon>
        <taxon>Fungi incertae sedis</taxon>
        <taxon>Zoopagomycota</taxon>
        <taxon>Entomophthoromycotina</taxon>
        <taxon>Entomophthoromycetes</taxon>
        <taxon>Entomophthorales</taxon>
        <taxon>Ancylistaceae</taxon>
        <taxon>Conidiobolus</taxon>
    </lineage>
</organism>
<dbReference type="InterPro" id="IPR025795">
    <property type="entry name" value="tRNA_(uracil-5-)_MeTrfase"/>
</dbReference>
<dbReference type="OrthoDB" id="10250660at2759"/>
<dbReference type="Gene3D" id="2.40.50.140">
    <property type="entry name" value="Nucleic acid-binding proteins"/>
    <property type="match status" value="1"/>
</dbReference>
<dbReference type="GO" id="GO:0051908">
    <property type="term" value="F:double-stranded DNA 5'-3' DNA exonuclease activity"/>
    <property type="evidence" value="ECO:0007669"/>
    <property type="project" value="EnsemblFungi"/>
</dbReference>
<proteinExistence type="inferred from homology"/>
<dbReference type="InterPro" id="IPR012340">
    <property type="entry name" value="NA-bd_OB-fold"/>
</dbReference>
<dbReference type="Proteomes" id="UP000070444">
    <property type="component" value="Unassembled WGS sequence"/>
</dbReference>
<evidence type="ECO:0000313" key="7">
    <source>
        <dbReference type="Proteomes" id="UP000070444"/>
    </source>
</evidence>
<evidence type="ECO:0000256" key="1">
    <source>
        <dbReference type="ARBA" id="ARBA00022603"/>
    </source>
</evidence>
<dbReference type="PROSITE" id="PS01230">
    <property type="entry name" value="TRMA_1"/>
    <property type="match status" value="1"/>
</dbReference>
<evidence type="ECO:0000256" key="2">
    <source>
        <dbReference type="ARBA" id="ARBA00022679"/>
    </source>
</evidence>
<feature type="binding site" evidence="4">
    <location>
        <position position="248"/>
    </location>
    <ligand>
        <name>S-adenosyl-L-methionine</name>
        <dbReference type="ChEBI" id="CHEBI:59789"/>
    </ligand>
</feature>
<dbReference type="GO" id="GO:0006400">
    <property type="term" value="P:tRNA modification"/>
    <property type="evidence" value="ECO:0007669"/>
    <property type="project" value="EnsemblFungi"/>
</dbReference>
<evidence type="ECO:0000256" key="3">
    <source>
        <dbReference type="ARBA" id="ARBA00022691"/>
    </source>
</evidence>
<evidence type="ECO:0000313" key="6">
    <source>
        <dbReference type="EMBL" id="KXN71353.1"/>
    </source>
</evidence>
<dbReference type="STRING" id="796925.A0A137P8M3"/>
<dbReference type="SUPFAM" id="SSF53335">
    <property type="entry name" value="S-adenosyl-L-methionine-dependent methyltransferases"/>
    <property type="match status" value="1"/>
</dbReference>
<keyword evidence="7" id="KW-1185">Reference proteome</keyword>
<dbReference type="PANTHER" id="PTHR11061:SF30">
    <property type="entry name" value="TRNA (URACIL(54)-C(5))-METHYLTRANSFERASE"/>
    <property type="match status" value="1"/>
</dbReference>
<dbReference type="AlphaFoldDB" id="A0A137P8M3"/>
<dbReference type="GO" id="GO:0000014">
    <property type="term" value="F:single-stranded DNA endodeoxyribonuclease activity"/>
    <property type="evidence" value="ECO:0007669"/>
    <property type="project" value="EnsemblFungi"/>
</dbReference>
<dbReference type="Gene3D" id="3.40.50.150">
    <property type="entry name" value="Vaccinia Virus protein VP39"/>
    <property type="match status" value="2"/>
</dbReference>
<dbReference type="GO" id="GO:0030697">
    <property type="term" value="F:tRNA (uracil(54)-C5)-methyltransferase activity, S-adenosyl methionine-dependent"/>
    <property type="evidence" value="ECO:0007669"/>
    <property type="project" value="EnsemblFungi"/>
</dbReference>
<feature type="binding site" evidence="4">
    <location>
        <position position="347"/>
    </location>
    <ligand>
        <name>S-adenosyl-L-methionine</name>
        <dbReference type="ChEBI" id="CHEBI:59789"/>
    </ligand>
</feature>
<reference evidence="6 7" key="1">
    <citation type="journal article" date="2015" name="Genome Biol. Evol.">
        <title>Phylogenomic analyses indicate that early fungi evolved digesting cell walls of algal ancestors of land plants.</title>
        <authorList>
            <person name="Chang Y."/>
            <person name="Wang S."/>
            <person name="Sekimoto S."/>
            <person name="Aerts A.L."/>
            <person name="Choi C."/>
            <person name="Clum A."/>
            <person name="LaButti K.M."/>
            <person name="Lindquist E.A."/>
            <person name="Yee Ngan C."/>
            <person name="Ohm R.A."/>
            <person name="Salamov A.A."/>
            <person name="Grigoriev I.V."/>
            <person name="Spatafora J.W."/>
            <person name="Berbee M.L."/>
        </authorList>
    </citation>
    <scope>NUCLEOTIDE SEQUENCE [LARGE SCALE GENOMIC DNA]</scope>
    <source>
        <strain evidence="6 7">NRRL 28638</strain>
    </source>
</reference>
<keyword evidence="3 4" id="KW-0949">S-adenosyl-L-methionine</keyword>
<dbReference type="PROSITE" id="PS51687">
    <property type="entry name" value="SAM_MT_RNA_M5U"/>
    <property type="match status" value="1"/>
</dbReference>
<dbReference type="SUPFAM" id="SSF50249">
    <property type="entry name" value="Nucleic acid-binding proteins"/>
    <property type="match status" value="1"/>
</dbReference>
<dbReference type="OMA" id="CDPATWA"/>
<feature type="binding site" evidence="4">
    <location>
        <position position="300"/>
    </location>
    <ligand>
        <name>S-adenosyl-L-methionine</name>
        <dbReference type="ChEBI" id="CHEBI:59789"/>
    </ligand>
</feature>
<sequence length="426" mass="48041">MKLTPPFELFSEIECEIVKMSSHGEGIGISEQYPGWYFYIPFCYPGEKVKCKVFASHRGYSKADNLEILVHSEDKITPRCQYFGKCSGCQWQDISYDRQLELKDELLKRAFYYGSRDIYDTLPFFPPVSSPLQYEYRSKITPHFNKPRPDDEVSVGFMQKGRRSVMDIEECILGTPAVNEGYKNLRVKVKENITSYKKGASLIIRESLQPSKEDPSQEEWGTVTDHKGLITTKVGEYRFTFPAGSFFQINTSILPSLIDYVSAQLAKIQPKPKYLLDAYCGSGFFAVGCSSGFEKVVGVDVNQQSIDYATGNAEMNSLQNCSFQVGQAEIIFDGLSFTGKDAAVIIDPPRKGCSTDFLEQLVKFSPEGIVYISCNPFSQAKDLTELLKLCKGTGFTYKVDQVRVFDLFPMTMHGEGLVTLIKVKEE</sequence>
<dbReference type="Pfam" id="PF05958">
    <property type="entry name" value="tRNA_U5-meth_tr"/>
    <property type="match status" value="1"/>
</dbReference>
<keyword evidence="2 4" id="KW-0808">Transferase</keyword>
<dbReference type="InterPro" id="IPR029063">
    <property type="entry name" value="SAM-dependent_MTases_sf"/>
</dbReference>
<keyword evidence="1 4" id="KW-0489">Methyltransferase</keyword>
<dbReference type="EMBL" id="KQ964477">
    <property type="protein sequence ID" value="KXN71353.1"/>
    <property type="molecule type" value="Genomic_DNA"/>
</dbReference>
<comment type="similarity">
    <text evidence="4">Belongs to the class I-like SAM-binding methyltransferase superfamily. RNA M5U methyltransferase family.</text>
</comment>
<feature type="binding site" evidence="4">
    <location>
        <position position="279"/>
    </location>
    <ligand>
        <name>S-adenosyl-L-methionine</name>
        <dbReference type="ChEBI" id="CHEBI:59789"/>
    </ligand>
</feature>
<evidence type="ECO:0000256" key="5">
    <source>
        <dbReference type="PROSITE-ProRule" id="PRU10015"/>
    </source>
</evidence>
<accession>A0A137P8M3</accession>
<name>A0A137P8M3_CONC2</name>
<gene>
    <name evidence="6" type="ORF">CONCODRAFT_38523</name>
</gene>
<dbReference type="GO" id="GO:0032259">
    <property type="term" value="P:methylation"/>
    <property type="evidence" value="ECO:0007669"/>
    <property type="project" value="UniProtKB-KW"/>
</dbReference>
<feature type="active site" evidence="5">
    <location>
        <position position="374"/>
    </location>
</feature>
<evidence type="ECO:0000256" key="4">
    <source>
        <dbReference type="PROSITE-ProRule" id="PRU01024"/>
    </source>
</evidence>
<dbReference type="PANTHER" id="PTHR11061">
    <property type="entry name" value="RNA M5U METHYLTRANSFERASE"/>
    <property type="match status" value="1"/>
</dbReference>
<dbReference type="InterPro" id="IPR010280">
    <property type="entry name" value="U5_MeTrfase_fam"/>
</dbReference>
<protein>
    <submittedName>
        <fullName evidence="6">S-adenosyl-L-methionine-dependent methyltransferase</fullName>
    </submittedName>
</protein>